<sequence>MRPYRTSDKTLRIVRSTREPSRYIGSLSEPKYTKSIRCTKKTAILLLERDDDNQGMLTAVQRETLEARAGEQYRKRDPFDKRPSETTAGYVARIRRVMKG</sequence>
<evidence type="ECO:0000313" key="2">
    <source>
        <dbReference type="EMBL" id="KKK77984.1"/>
    </source>
</evidence>
<evidence type="ECO:0000256" key="1">
    <source>
        <dbReference type="SAM" id="MobiDB-lite"/>
    </source>
</evidence>
<feature type="region of interest" description="Disordered" evidence="1">
    <location>
        <begin position="72"/>
        <end position="93"/>
    </location>
</feature>
<comment type="caution">
    <text evidence="2">The sequence shown here is derived from an EMBL/GenBank/DDBJ whole genome shotgun (WGS) entry which is preliminary data.</text>
</comment>
<dbReference type="EMBL" id="LAZR01054697">
    <property type="protein sequence ID" value="KKK77984.1"/>
    <property type="molecule type" value="Genomic_DNA"/>
</dbReference>
<dbReference type="AlphaFoldDB" id="A0A0F9AHL7"/>
<name>A0A0F9AHL7_9ZZZZ</name>
<feature type="compositionally biased region" description="Basic and acidic residues" evidence="1">
    <location>
        <begin position="72"/>
        <end position="84"/>
    </location>
</feature>
<reference evidence="2" key="1">
    <citation type="journal article" date="2015" name="Nature">
        <title>Complex archaea that bridge the gap between prokaryotes and eukaryotes.</title>
        <authorList>
            <person name="Spang A."/>
            <person name="Saw J.H."/>
            <person name="Jorgensen S.L."/>
            <person name="Zaremba-Niedzwiedzka K."/>
            <person name="Martijn J."/>
            <person name="Lind A.E."/>
            <person name="van Eijk R."/>
            <person name="Schleper C."/>
            <person name="Guy L."/>
            <person name="Ettema T.J."/>
        </authorList>
    </citation>
    <scope>NUCLEOTIDE SEQUENCE</scope>
</reference>
<proteinExistence type="predicted"/>
<organism evidence="2">
    <name type="scientific">marine sediment metagenome</name>
    <dbReference type="NCBI Taxonomy" id="412755"/>
    <lineage>
        <taxon>unclassified sequences</taxon>
        <taxon>metagenomes</taxon>
        <taxon>ecological metagenomes</taxon>
    </lineage>
</organism>
<accession>A0A0F9AHL7</accession>
<protein>
    <submittedName>
        <fullName evidence="2">Uncharacterized protein</fullName>
    </submittedName>
</protein>
<gene>
    <name evidence="2" type="ORF">LCGC14_2848100</name>
</gene>